<evidence type="ECO:0000256" key="6">
    <source>
        <dbReference type="ARBA" id="ARBA00023014"/>
    </source>
</evidence>
<dbReference type="GO" id="GO:0003824">
    <property type="term" value="F:catalytic activity"/>
    <property type="evidence" value="ECO:0007669"/>
    <property type="project" value="InterPro"/>
</dbReference>
<dbReference type="GO" id="GO:0051539">
    <property type="term" value="F:4 iron, 4 sulfur cluster binding"/>
    <property type="evidence" value="ECO:0007669"/>
    <property type="project" value="UniProtKB-KW"/>
</dbReference>
<evidence type="ECO:0000259" key="7">
    <source>
        <dbReference type="Pfam" id="PF08497"/>
    </source>
</evidence>
<dbReference type="Gene3D" id="3.80.30.20">
    <property type="entry name" value="tm_1862 like domain"/>
    <property type="match status" value="1"/>
</dbReference>
<keyword evidence="5" id="KW-0408">Iron</keyword>
<dbReference type="SUPFAM" id="SSF102114">
    <property type="entry name" value="Radical SAM enzymes"/>
    <property type="match status" value="1"/>
</dbReference>
<comment type="cofactor">
    <cofactor evidence="1">
        <name>[4Fe-4S] cluster</name>
        <dbReference type="ChEBI" id="CHEBI:49883"/>
    </cofactor>
</comment>
<accession>A0AAX2K5D2</accession>
<sequence>MCGSTRLLSRFSTEEMDSVFALPYKRVPHPAYGNARIPAYEMIRFSVNIMRGCFGGCSFCSITEHEGRIIQSRSEDSIINEIEAIRDTRSRFYGRDFRSRWANCQHVYVALQIATR</sequence>
<feature type="domain" description="UPF0313" evidence="7">
    <location>
        <begin position="11"/>
        <end position="46"/>
    </location>
</feature>
<protein>
    <submittedName>
        <fullName evidence="8">Radical SAM superfamily protein</fullName>
    </submittedName>
</protein>
<dbReference type="PANTHER" id="PTHR32331:SF0">
    <property type="entry name" value="UPF0313 PROTEIN YGIQ"/>
    <property type="match status" value="1"/>
</dbReference>
<evidence type="ECO:0000313" key="8">
    <source>
        <dbReference type="EMBL" id="STM21962.1"/>
    </source>
</evidence>
<keyword evidence="6" id="KW-0411">Iron-sulfur</keyword>
<dbReference type="PROSITE" id="PS01278">
    <property type="entry name" value="MTTASE_RADICAL"/>
    <property type="match status" value="1"/>
</dbReference>
<comment type="caution">
    <text evidence="8">The sequence shown here is derived from an EMBL/GenBank/DDBJ whole genome shotgun (WGS) entry which is preliminary data.</text>
</comment>
<dbReference type="SFLD" id="SFLDS00029">
    <property type="entry name" value="Radical_SAM"/>
    <property type="match status" value="1"/>
</dbReference>
<dbReference type="InterPro" id="IPR020612">
    <property type="entry name" value="Methylthiotransferase_CS"/>
</dbReference>
<dbReference type="AlphaFoldDB" id="A0AAX2K5D2"/>
<dbReference type="InterPro" id="IPR022946">
    <property type="entry name" value="UPF0313"/>
</dbReference>
<evidence type="ECO:0000256" key="5">
    <source>
        <dbReference type="ARBA" id="ARBA00023004"/>
    </source>
</evidence>
<dbReference type="PANTHER" id="PTHR32331">
    <property type="entry name" value="UPF0313 PROTEIN YGIQ"/>
    <property type="match status" value="1"/>
</dbReference>
<evidence type="ECO:0000256" key="3">
    <source>
        <dbReference type="ARBA" id="ARBA00022691"/>
    </source>
</evidence>
<dbReference type="InterPro" id="IPR058240">
    <property type="entry name" value="rSAM_sf"/>
</dbReference>
<keyword evidence="2" id="KW-0004">4Fe-4S</keyword>
<gene>
    <name evidence="8" type="ORF">NCTC8333_00822</name>
</gene>
<evidence type="ECO:0000256" key="2">
    <source>
        <dbReference type="ARBA" id="ARBA00022485"/>
    </source>
</evidence>
<dbReference type="InterPro" id="IPR013704">
    <property type="entry name" value="UPF0313_N"/>
</dbReference>
<name>A0AAX2K5D2_ECOLX</name>
<proteinExistence type="predicted"/>
<keyword evidence="3" id="KW-0949">S-adenosyl-L-methionine</keyword>
<reference evidence="8 9" key="1">
    <citation type="submission" date="2018-06" db="EMBL/GenBank/DDBJ databases">
        <authorList>
            <consortium name="Pathogen Informatics"/>
            <person name="Doyle S."/>
        </authorList>
    </citation>
    <scope>NUCLEOTIDE SEQUENCE [LARGE SCALE GENOMIC DNA]</scope>
    <source>
        <strain evidence="8 9">NCTC8333</strain>
    </source>
</reference>
<dbReference type="Proteomes" id="UP000254718">
    <property type="component" value="Unassembled WGS sequence"/>
</dbReference>
<dbReference type="InterPro" id="IPR007197">
    <property type="entry name" value="rSAM"/>
</dbReference>
<dbReference type="Pfam" id="PF08497">
    <property type="entry name" value="Radical_SAM_N"/>
    <property type="match status" value="1"/>
</dbReference>
<dbReference type="SFLD" id="SFLDG01069">
    <property type="entry name" value="UPF0313"/>
    <property type="match status" value="1"/>
</dbReference>
<dbReference type="InterPro" id="IPR023404">
    <property type="entry name" value="rSAM_horseshoe"/>
</dbReference>
<dbReference type="EMBL" id="UGFE01000002">
    <property type="protein sequence ID" value="STM21962.1"/>
    <property type="molecule type" value="Genomic_DNA"/>
</dbReference>
<keyword evidence="4" id="KW-0479">Metal-binding</keyword>
<evidence type="ECO:0000256" key="4">
    <source>
        <dbReference type="ARBA" id="ARBA00022723"/>
    </source>
</evidence>
<evidence type="ECO:0000256" key="1">
    <source>
        <dbReference type="ARBA" id="ARBA00001966"/>
    </source>
</evidence>
<evidence type="ECO:0000313" key="9">
    <source>
        <dbReference type="Proteomes" id="UP000254718"/>
    </source>
</evidence>
<dbReference type="GO" id="GO:0046872">
    <property type="term" value="F:metal ion binding"/>
    <property type="evidence" value="ECO:0007669"/>
    <property type="project" value="UniProtKB-KW"/>
</dbReference>
<organism evidence="8 9">
    <name type="scientific">Escherichia coli</name>
    <dbReference type="NCBI Taxonomy" id="562"/>
    <lineage>
        <taxon>Bacteria</taxon>
        <taxon>Pseudomonadati</taxon>
        <taxon>Pseudomonadota</taxon>
        <taxon>Gammaproteobacteria</taxon>
        <taxon>Enterobacterales</taxon>
        <taxon>Enterobacteriaceae</taxon>
        <taxon>Escherichia</taxon>
    </lineage>
</organism>